<feature type="domain" description="TonB-dependent receptor-like beta-barrel" evidence="14">
    <location>
        <begin position="282"/>
        <end position="632"/>
    </location>
</feature>
<evidence type="ECO:0000256" key="4">
    <source>
        <dbReference type="ARBA" id="ARBA00022452"/>
    </source>
</evidence>
<accession>A0A1S1N8H9</accession>
<dbReference type="InterPro" id="IPR037066">
    <property type="entry name" value="Plug_dom_sf"/>
</dbReference>
<keyword evidence="8 11" id="KW-0472">Membrane</keyword>
<dbReference type="InterPro" id="IPR000531">
    <property type="entry name" value="Beta-barrel_TonB"/>
</dbReference>
<gene>
    <name evidence="16" type="ORF">BIW53_07840</name>
</gene>
<evidence type="ECO:0000313" key="16">
    <source>
        <dbReference type="EMBL" id="OHU95732.1"/>
    </source>
</evidence>
<keyword evidence="5 11" id="KW-0812">Transmembrane</keyword>
<organism evidence="16 17">
    <name type="scientific">Pseudoalteromonas byunsanensis</name>
    <dbReference type="NCBI Taxonomy" id="327939"/>
    <lineage>
        <taxon>Bacteria</taxon>
        <taxon>Pseudomonadati</taxon>
        <taxon>Pseudomonadota</taxon>
        <taxon>Gammaproteobacteria</taxon>
        <taxon>Alteromonadales</taxon>
        <taxon>Pseudoalteromonadaceae</taxon>
        <taxon>Pseudoalteromonas</taxon>
    </lineage>
</organism>
<keyword evidence="6 13" id="KW-0732">Signal</keyword>
<dbReference type="EMBL" id="MNAN01000028">
    <property type="protein sequence ID" value="OHU95732.1"/>
    <property type="molecule type" value="Genomic_DNA"/>
</dbReference>
<dbReference type="GO" id="GO:0009279">
    <property type="term" value="C:cell outer membrane"/>
    <property type="evidence" value="ECO:0007669"/>
    <property type="project" value="UniProtKB-SubCell"/>
</dbReference>
<dbReference type="PANTHER" id="PTHR30069">
    <property type="entry name" value="TONB-DEPENDENT OUTER MEMBRANE RECEPTOR"/>
    <property type="match status" value="1"/>
</dbReference>
<dbReference type="OrthoDB" id="9815954at2"/>
<dbReference type="SUPFAM" id="SSF56935">
    <property type="entry name" value="Porins"/>
    <property type="match status" value="1"/>
</dbReference>
<keyword evidence="9" id="KW-0675">Receptor</keyword>
<evidence type="ECO:0000256" key="1">
    <source>
        <dbReference type="ARBA" id="ARBA00004571"/>
    </source>
</evidence>
<evidence type="ECO:0000256" key="12">
    <source>
        <dbReference type="RuleBase" id="RU003357"/>
    </source>
</evidence>
<dbReference type="PROSITE" id="PS52016">
    <property type="entry name" value="TONB_DEPENDENT_REC_3"/>
    <property type="match status" value="1"/>
</dbReference>
<evidence type="ECO:0008006" key="18">
    <source>
        <dbReference type="Google" id="ProtNLM"/>
    </source>
</evidence>
<evidence type="ECO:0000256" key="3">
    <source>
        <dbReference type="ARBA" id="ARBA00022448"/>
    </source>
</evidence>
<comment type="similarity">
    <text evidence="2">Belongs to the TonB-dependent receptor family. Hemoglobin/haptoglobin binding protein subfamily.</text>
</comment>
<dbReference type="PANTHER" id="PTHR30069:SF29">
    <property type="entry name" value="HEMOGLOBIN AND HEMOGLOBIN-HAPTOGLOBIN-BINDING PROTEIN 1-RELATED"/>
    <property type="match status" value="1"/>
</dbReference>
<feature type="signal peptide" evidence="13">
    <location>
        <begin position="1"/>
        <end position="17"/>
    </location>
</feature>
<dbReference type="Gene3D" id="2.170.130.10">
    <property type="entry name" value="TonB-dependent receptor, plug domain"/>
    <property type="match status" value="1"/>
</dbReference>
<proteinExistence type="inferred from homology"/>
<dbReference type="STRING" id="327939.BIW53_07840"/>
<dbReference type="Proteomes" id="UP000180253">
    <property type="component" value="Unassembled WGS sequence"/>
</dbReference>
<evidence type="ECO:0000256" key="11">
    <source>
        <dbReference type="PROSITE-ProRule" id="PRU01360"/>
    </source>
</evidence>
<dbReference type="GO" id="GO:0044718">
    <property type="term" value="P:siderophore transmembrane transport"/>
    <property type="evidence" value="ECO:0007669"/>
    <property type="project" value="TreeGrafter"/>
</dbReference>
<evidence type="ECO:0000313" key="17">
    <source>
        <dbReference type="Proteomes" id="UP000180253"/>
    </source>
</evidence>
<evidence type="ECO:0000256" key="7">
    <source>
        <dbReference type="ARBA" id="ARBA00023077"/>
    </source>
</evidence>
<reference evidence="16 17" key="1">
    <citation type="submission" date="2016-10" db="EMBL/GenBank/DDBJ databases">
        <title>Pseudoalteromonas amylolytica sp. nov., isolated from the surface seawater.</title>
        <authorList>
            <person name="Wu Y.-H."/>
            <person name="Cheng H."/>
            <person name="Jin X.-B."/>
            <person name="Wang C.-S."/>
            <person name="Xu X.-W."/>
        </authorList>
    </citation>
    <scope>NUCLEOTIDE SEQUENCE [LARGE SCALE GENOMIC DNA]</scope>
    <source>
        <strain evidence="16 17">JCM 12483</strain>
    </source>
</reference>
<evidence type="ECO:0000259" key="15">
    <source>
        <dbReference type="Pfam" id="PF07715"/>
    </source>
</evidence>
<feature type="domain" description="TonB-dependent receptor plug" evidence="15">
    <location>
        <begin position="70"/>
        <end position="179"/>
    </location>
</feature>
<keyword evidence="4 11" id="KW-1134">Transmembrane beta strand</keyword>
<protein>
    <recommendedName>
        <fullName evidence="18">TonB-dependent receptor</fullName>
    </recommendedName>
</protein>
<comment type="caution">
    <text evidence="16">The sequence shown here is derived from an EMBL/GenBank/DDBJ whole genome shotgun (WGS) entry which is preliminary data.</text>
</comment>
<dbReference type="Pfam" id="PF00593">
    <property type="entry name" value="TonB_dep_Rec_b-barrel"/>
    <property type="match status" value="1"/>
</dbReference>
<comment type="subcellular location">
    <subcellularLocation>
        <location evidence="1 11">Cell outer membrane</location>
        <topology evidence="1 11">Multi-pass membrane protein</topology>
    </subcellularLocation>
</comment>
<dbReference type="InterPro" id="IPR039426">
    <property type="entry name" value="TonB-dep_rcpt-like"/>
</dbReference>
<dbReference type="AlphaFoldDB" id="A0A1S1N8H9"/>
<keyword evidence="17" id="KW-1185">Reference proteome</keyword>
<evidence type="ECO:0000256" key="5">
    <source>
        <dbReference type="ARBA" id="ARBA00022692"/>
    </source>
</evidence>
<name>A0A1S1N8H9_9GAMM</name>
<dbReference type="RefSeq" id="WP_070991307.1">
    <property type="nucleotide sequence ID" value="NZ_CBCSHD010000001.1"/>
</dbReference>
<evidence type="ECO:0000256" key="2">
    <source>
        <dbReference type="ARBA" id="ARBA00008143"/>
    </source>
</evidence>
<feature type="chain" id="PRO_5010359426" description="TonB-dependent receptor" evidence="13">
    <location>
        <begin position="18"/>
        <end position="666"/>
    </location>
</feature>
<evidence type="ECO:0000256" key="8">
    <source>
        <dbReference type="ARBA" id="ARBA00023136"/>
    </source>
</evidence>
<evidence type="ECO:0000256" key="6">
    <source>
        <dbReference type="ARBA" id="ARBA00022729"/>
    </source>
</evidence>
<dbReference type="InterPro" id="IPR012910">
    <property type="entry name" value="Plug_dom"/>
</dbReference>
<dbReference type="GO" id="GO:0015344">
    <property type="term" value="F:siderophore uptake transmembrane transporter activity"/>
    <property type="evidence" value="ECO:0007669"/>
    <property type="project" value="TreeGrafter"/>
</dbReference>
<sequence length="666" mass="75055">MNKALLLLLLAWFPVSATQSTTSDKTNEPQNETSSKVLPDLEGLLNQQLHQLPVNTEISAASRVARSSSDSMAVTHVINDRDIKQFNLRSLGDILAQFVGITTRDDSSFTFIGARGIGRPGDFNSRFLFMLDGTRINENLLDAGLVGHEFFVDVELIERVEYTPGASAALYGNSALLGVINIVTKTSSKLRGINASLSVANNKAKHARITGGIRANSGSDSWLSLSQTKLDNIRYPLINVPPLLIKWQHLNEEKSTRLMLNHQYGGFKVQAAGSKRKRHYPDLFAFDPNVRPLNAEIDNEAYLLSVTFDERLSDDIELYLHASTHGNDFTRRLPVVLANGALSHEQRISSGRWSNLDSRLIFLGLPDHELMLGFDYQRDHRQNFTAQYLIPEPTEHKFLGDESRYGLYIQDLWRLNDKLQLQWALRYDDSDSSTSRWSPSYTLKYSWTPQHKLLLRHSRAFRVANFLEHFTNTSFDIPIPKNESIHYYEASLVQNWSPSLSTFISVYQAKVENLISQAILAPIYVNTIPLKSKGLEIGVDKRWSNGVSLVASTAFQKSEFSGGIKVANSPEFIGQIRFSAPLGSPDVLFSINSHIVSERRVLYETLPSFATHDVNISWQPSDTTSIALGIRNFTDKEITEVVDDSLIPYVQQRRQVHLSVNWSWGQ</sequence>
<evidence type="ECO:0000256" key="10">
    <source>
        <dbReference type="ARBA" id="ARBA00023237"/>
    </source>
</evidence>
<keyword evidence="3 11" id="KW-0813">Transport</keyword>
<evidence type="ECO:0000259" key="14">
    <source>
        <dbReference type="Pfam" id="PF00593"/>
    </source>
</evidence>
<keyword evidence="10 11" id="KW-0998">Cell outer membrane</keyword>
<dbReference type="InterPro" id="IPR036942">
    <property type="entry name" value="Beta-barrel_TonB_sf"/>
</dbReference>
<keyword evidence="7 12" id="KW-0798">TonB box</keyword>
<evidence type="ECO:0000256" key="9">
    <source>
        <dbReference type="ARBA" id="ARBA00023170"/>
    </source>
</evidence>
<dbReference type="Gene3D" id="2.40.170.20">
    <property type="entry name" value="TonB-dependent receptor, beta-barrel domain"/>
    <property type="match status" value="1"/>
</dbReference>
<dbReference type="Pfam" id="PF07715">
    <property type="entry name" value="Plug"/>
    <property type="match status" value="1"/>
</dbReference>
<evidence type="ECO:0000256" key="13">
    <source>
        <dbReference type="SAM" id="SignalP"/>
    </source>
</evidence>